<dbReference type="InterPro" id="IPR000719">
    <property type="entry name" value="Prot_kinase_dom"/>
</dbReference>
<keyword evidence="6" id="KW-0418">Kinase</keyword>
<feature type="domain" description="EF-hand" evidence="11">
    <location>
        <begin position="566"/>
        <end position="601"/>
    </location>
</feature>
<sequence>MLSFKGKSTSYDMNPCLELEFLSEAMFGNRFTFTGKKIIRLGSGSFNDIILANTSPFHALIELRPSGWCISDNHTIIGTQLSINTFSNIKYKKPSLSLKLIHGMRFAVAGVNFRILHKTTSKIRIDVNSFNEFRSEKFTDFYTVVKHLGKSLLGEKMVVRHLQSKKHYWAKMIMLKDFTTNVRTEVNILRELDHPNTAKVVDILIDSTKVYVITELCSGPELFEKIMSKGSHCEEAACKYIRQVLQGLAYLHSNEICHRDLRPENLQFSDSSDDAILKICDFANAIDNKGFVDKISGTSHYLAPEVFTGNFSKAADIWACGVVLYALLVGVPPFTGKKAADIWACGVVLYALLVGVPPFTGKTDADVRKKAAKGALTYKEKAWSKVSNHAKRVVRLMLNFDPAKRPSAAELLVDPWIKQSLKSLDMSKPMIVRTFKNFKHFYSTNKLQQAIYMFMIQNLANEQTKKQAADMYTRIDKNSDGKVSVDELINSMDEMGVAMSENEIRTCISEVDANGSGWIDFSEFLTVFTSKNMMISKENLESTFAMFDADGSGEISTAELKRVLGHNENEWMQTLKDIDENKDGKLDIKEFKNLLLRMANN</sequence>
<evidence type="ECO:0000256" key="4">
    <source>
        <dbReference type="ARBA" id="ARBA00022737"/>
    </source>
</evidence>
<evidence type="ECO:0000256" key="1">
    <source>
        <dbReference type="ARBA" id="ARBA00001946"/>
    </source>
</evidence>
<dbReference type="SUPFAM" id="SSF56112">
    <property type="entry name" value="Protein kinase-like (PK-like)"/>
    <property type="match status" value="2"/>
</dbReference>
<keyword evidence="7" id="KW-0106">Calcium</keyword>
<keyword evidence="3" id="KW-0808">Transferase</keyword>
<dbReference type="CDD" id="cd00051">
    <property type="entry name" value="EFh"/>
    <property type="match status" value="2"/>
</dbReference>
<dbReference type="SMART" id="SM00054">
    <property type="entry name" value="EFh"/>
    <property type="match status" value="4"/>
</dbReference>
<dbReference type="GO" id="GO:0004674">
    <property type="term" value="F:protein serine/threonine kinase activity"/>
    <property type="evidence" value="ECO:0007669"/>
    <property type="project" value="UniProtKB-KW"/>
</dbReference>
<evidence type="ECO:0000256" key="2">
    <source>
        <dbReference type="ARBA" id="ARBA00022527"/>
    </source>
</evidence>
<accession>A0A1R2API5</accession>
<evidence type="ECO:0000256" key="5">
    <source>
        <dbReference type="ARBA" id="ARBA00022741"/>
    </source>
</evidence>
<evidence type="ECO:0000256" key="7">
    <source>
        <dbReference type="ARBA" id="ARBA00022837"/>
    </source>
</evidence>
<dbReference type="InterPro" id="IPR020635">
    <property type="entry name" value="Tyr_kinase_cat_dom"/>
</dbReference>
<evidence type="ECO:0000259" key="11">
    <source>
        <dbReference type="PROSITE" id="PS50222"/>
    </source>
</evidence>
<feature type="domain" description="EF-hand" evidence="11">
    <location>
        <begin position="463"/>
        <end position="498"/>
    </location>
</feature>
<dbReference type="SUPFAM" id="SSF47473">
    <property type="entry name" value="EF-hand"/>
    <property type="match status" value="1"/>
</dbReference>
<evidence type="ECO:0000313" key="13">
    <source>
        <dbReference type="Proteomes" id="UP000187209"/>
    </source>
</evidence>
<dbReference type="EMBL" id="MPUH01001716">
    <property type="protein sequence ID" value="OMJ66448.1"/>
    <property type="molecule type" value="Genomic_DNA"/>
</dbReference>
<evidence type="ECO:0000256" key="3">
    <source>
        <dbReference type="ARBA" id="ARBA00022679"/>
    </source>
</evidence>
<dbReference type="Gene3D" id="1.10.510.10">
    <property type="entry name" value="Transferase(Phosphotransferase) domain 1"/>
    <property type="match status" value="2"/>
</dbReference>
<dbReference type="PROSITE" id="PS50222">
    <property type="entry name" value="EF_HAND_2"/>
    <property type="match status" value="4"/>
</dbReference>
<dbReference type="PANTHER" id="PTHR24349">
    <property type="entry name" value="SERINE/THREONINE-PROTEIN KINASE"/>
    <property type="match status" value="1"/>
</dbReference>
<name>A0A1R2API5_9CILI</name>
<dbReference type="SMART" id="SM00219">
    <property type="entry name" value="TyrKc"/>
    <property type="match status" value="1"/>
</dbReference>
<dbReference type="InterPro" id="IPR002048">
    <property type="entry name" value="EF_hand_dom"/>
</dbReference>
<keyword evidence="5" id="KW-0547">Nucleotide-binding</keyword>
<dbReference type="InterPro" id="IPR011992">
    <property type="entry name" value="EF-hand-dom_pair"/>
</dbReference>
<evidence type="ECO:0000256" key="8">
    <source>
        <dbReference type="ARBA" id="ARBA00022840"/>
    </source>
</evidence>
<dbReference type="CDD" id="cd00060">
    <property type="entry name" value="FHA"/>
    <property type="match status" value="1"/>
</dbReference>
<dbReference type="GO" id="GO:0004713">
    <property type="term" value="F:protein tyrosine kinase activity"/>
    <property type="evidence" value="ECO:0007669"/>
    <property type="project" value="InterPro"/>
</dbReference>
<dbReference type="InterPro" id="IPR018247">
    <property type="entry name" value="EF_Hand_1_Ca_BS"/>
</dbReference>
<proteinExistence type="inferred from homology"/>
<dbReference type="InterPro" id="IPR050205">
    <property type="entry name" value="CDPK_Ser/Thr_kinases"/>
</dbReference>
<evidence type="ECO:0000256" key="9">
    <source>
        <dbReference type="ARBA" id="ARBA00024334"/>
    </source>
</evidence>
<dbReference type="SUPFAM" id="SSF49879">
    <property type="entry name" value="SMAD/FHA domain"/>
    <property type="match status" value="1"/>
</dbReference>
<dbReference type="OrthoDB" id="442176at2759"/>
<evidence type="ECO:0008006" key="14">
    <source>
        <dbReference type="Google" id="ProtNLM"/>
    </source>
</evidence>
<dbReference type="PROSITE" id="PS50011">
    <property type="entry name" value="PROTEIN_KINASE_DOM"/>
    <property type="match status" value="1"/>
</dbReference>
<dbReference type="Pfam" id="PF13499">
    <property type="entry name" value="EF-hand_7"/>
    <property type="match status" value="2"/>
</dbReference>
<dbReference type="Proteomes" id="UP000187209">
    <property type="component" value="Unassembled WGS sequence"/>
</dbReference>
<organism evidence="12 13">
    <name type="scientific">Stentor coeruleus</name>
    <dbReference type="NCBI Taxonomy" id="5963"/>
    <lineage>
        <taxon>Eukaryota</taxon>
        <taxon>Sar</taxon>
        <taxon>Alveolata</taxon>
        <taxon>Ciliophora</taxon>
        <taxon>Postciliodesmatophora</taxon>
        <taxon>Heterotrichea</taxon>
        <taxon>Heterotrichida</taxon>
        <taxon>Stentoridae</taxon>
        <taxon>Stentor</taxon>
    </lineage>
</organism>
<feature type="domain" description="EF-hand" evidence="11">
    <location>
        <begin position="499"/>
        <end position="534"/>
    </location>
</feature>
<comment type="cofactor">
    <cofactor evidence="1">
        <name>Mg(2+)</name>
        <dbReference type="ChEBI" id="CHEBI:18420"/>
    </cofactor>
</comment>
<feature type="domain" description="EF-hand" evidence="11">
    <location>
        <begin position="535"/>
        <end position="564"/>
    </location>
</feature>
<evidence type="ECO:0000256" key="6">
    <source>
        <dbReference type="ARBA" id="ARBA00022777"/>
    </source>
</evidence>
<dbReference type="FunFam" id="1.10.238.10:FF:000003">
    <property type="entry name" value="Calmodulin A"/>
    <property type="match status" value="1"/>
</dbReference>
<dbReference type="GO" id="GO:0005509">
    <property type="term" value="F:calcium ion binding"/>
    <property type="evidence" value="ECO:0007669"/>
    <property type="project" value="InterPro"/>
</dbReference>
<dbReference type="InterPro" id="IPR011009">
    <property type="entry name" value="Kinase-like_dom_sf"/>
</dbReference>
<comment type="caution">
    <text evidence="12">The sequence shown here is derived from an EMBL/GenBank/DDBJ whole genome shotgun (WGS) entry which is preliminary data.</text>
</comment>
<dbReference type="GO" id="GO:0005524">
    <property type="term" value="F:ATP binding"/>
    <property type="evidence" value="ECO:0007669"/>
    <property type="project" value="UniProtKB-KW"/>
</dbReference>
<dbReference type="PROSITE" id="PS00018">
    <property type="entry name" value="EF_HAND_1"/>
    <property type="match status" value="3"/>
</dbReference>
<gene>
    <name evidence="12" type="ORF">SteCoe_36696</name>
</gene>
<evidence type="ECO:0000313" key="12">
    <source>
        <dbReference type="EMBL" id="OMJ66448.1"/>
    </source>
</evidence>
<dbReference type="AlphaFoldDB" id="A0A1R2API5"/>
<dbReference type="Gene3D" id="1.10.238.10">
    <property type="entry name" value="EF-hand"/>
    <property type="match status" value="2"/>
</dbReference>
<protein>
    <recommendedName>
        <fullName evidence="14">Calmodulin</fullName>
    </recommendedName>
</protein>
<keyword evidence="13" id="KW-1185">Reference proteome</keyword>
<dbReference type="Pfam" id="PF00069">
    <property type="entry name" value="Pkinase"/>
    <property type="match status" value="2"/>
</dbReference>
<reference evidence="12 13" key="1">
    <citation type="submission" date="2016-11" db="EMBL/GenBank/DDBJ databases">
        <title>The macronuclear genome of Stentor coeruleus: a giant cell with tiny introns.</title>
        <authorList>
            <person name="Slabodnick M."/>
            <person name="Ruby J.G."/>
            <person name="Reiff S.B."/>
            <person name="Swart E.C."/>
            <person name="Gosai S."/>
            <person name="Prabakaran S."/>
            <person name="Witkowska E."/>
            <person name="Larue G.E."/>
            <person name="Fisher S."/>
            <person name="Freeman R.M."/>
            <person name="Gunawardena J."/>
            <person name="Chu W."/>
            <person name="Stover N.A."/>
            <person name="Gregory B.D."/>
            <person name="Nowacki M."/>
            <person name="Derisi J."/>
            <person name="Roy S.W."/>
            <person name="Marshall W.F."/>
            <person name="Sood P."/>
        </authorList>
    </citation>
    <scope>NUCLEOTIDE SEQUENCE [LARGE SCALE GENOMIC DNA]</scope>
    <source>
        <strain evidence="12">WM001</strain>
    </source>
</reference>
<keyword evidence="4" id="KW-0677">Repeat</keyword>
<evidence type="ECO:0000259" key="10">
    <source>
        <dbReference type="PROSITE" id="PS50011"/>
    </source>
</evidence>
<comment type="similarity">
    <text evidence="9">Belongs to the protein kinase superfamily. Ser/Thr protein kinase family. CDPK subfamily.</text>
</comment>
<feature type="domain" description="Protein kinase" evidence="10">
    <location>
        <begin position="142"/>
        <end position="417"/>
    </location>
</feature>
<keyword evidence="2" id="KW-0723">Serine/threonine-protein kinase</keyword>
<dbReference type="InterPro" id="IPR008984">
    <property type="entry name" value="SMAD_FHA_dom_sf"/>
</dbReference>
<keyword evidence="8" id="KW-0067">ATP-binding</keyword>